<feature type="region of interest" description="Disordered" evidence="1">
    <location>
        <begin position="198"/>
        <end position="289"/>
    </location>
</feature>
<keyword evidence="4" id="KW-1185">Reference proteome</keyword>
<gene>
    <name evidence="3" type="ORF">NKR19_g123</name>
</gene>
<dbReference type="PANTHER" id="PTHR46411:SF3">
    <property type="entry name" value="AAA+ ATPASE DOMAIN-CONTAINING PROTEIN"/>
    <property type="match status" value="1"/>
</dbReference>
<dbReference type="EMBL" id="JANBVN010000001">
    <property type="protein sequence ID" value="KAJ9165771.1"/>
    <property type="molecule type" value="Genomic_DNA"/>
</dbReference>
<organism evidence="3 4">
    <name type="scientific">Coniochaeta hoffmannii</name>
    <dbReference type="NCBI Taxonomy" id="91930"/>
    <lineage>
        <taxon>Eukaryota</taxon>
        <taxon>Fungi</taxon>
        <taxon>Dikarya</taxon>
        <taxon>Ascomycota</taxon>
        <taxon>Pezizomycotina</taxon>
        <taxon>Sordariomycetes</taxon>
        <taxon>Sordariomycetidae</taxon>
        <taxon>Coniochaetales</taxon>
        <taxon>Coniochaetaceae</taxon>
        <taxon>Coniochaeta</taxon>
    </lineage>
</organism>
<dbReference type="Pfam" id="PF23232">
    <property type="entry name" value="AAA_lid_13"/>
    <property type="match status" value="1"/>
</dbReference>
<feature type="domain" description="AAA+ ATPase lid" evidence="2">
    <location>
        <begin position="132"/>
        <end position="193"/>
    </location>
</feature>
<proteinExistence type="predicted"/>
<dbReference type="InterPro" id="IPR056599">
    <property type="entry name" value="AAA_lid_fung"/>
</dbReference>
<dbReference type="Proteomes" id="UP001174691">
    <property type="component" value="Unassembled WGS sequence"/>
</dbReference>
<evidence type="ECO:0000256" key="1">
    <source>
        <dbReference type="SAM" id="MobiDB-lite"/>
    </source>
</evidence>
<dbReference type="AlphaFoldDB" id="A0AA38VQF0"/>
<feature type="compositionally biased region" description="Low complexity" evidence="1">
    <location>
        <begin position="256"/>
        <end position="268"/>
    </location>
</feature>
<comment type="caution">
    <text evidence="3">The sequence shown here is derived from an EMBL/GenBank/DDBJ whole genome shotgun (WGS) entry which is preliminary data.</text>
</comment>
<evidence type="ECO:0000313" key="4">
    <source>
        <dbReference type="Proteomes" id="UP001174691"/>
    </source>
</evidence>
<evidence type="ECO:0000259" key="2">
    <source>
        <dbReference type="Pfam" id="PF23232"/>
    </source>
</evidence>
<dbReference type="PANTHER" id="PTHR46411">
    <property type="entry name" value="FAMILY ATPASE, PUTATIVE-RELATED"/>
    <property type="match status" value="1"/>
</dbReference>
<accession>A0AA38VQF0</accession>
<sequence>MRGGETEGSDGEAFVFFNDHDCSEYKPLPMTIKMEYFDGEKDIRSLEVYTMRFESGSEAMIGEGRDSGQKFTECIEQQDVVINFVEAVAQMYRKPMFAITSGNLGSNPCAVLSDDLKQRKSGVRPVKRHWRQYEHEELAAGNGRQIRNAFISAAVLARNEGGEGPTAVLTERHFEGIANTVTAFDKYMAQARNALDSELARNRSDRHDIHEPGDEPEPVARNRRVGQASSARESRRGAGTGRPQTPTPSTRVQGLPQQMQSQQYYMSPHQAQAPLPANPQSYGGCPYPG</sequence>
<feature type="compositionally biased region" description="Polar residues" evidence="1">
    <location>
        <begin position="242"/>
        <end position="252"/>
    </location>
</feature>
<name>A0AA38VQF0_9PEZI</name>
<reference evidence="3" key="1">
    <citation type="submission" date="2022-07" db="EMBL/GenBank/DDBJ databases">
        <title>Fungi with potential for degradation of polypropylene.</title>
        <authorList>
            <person name="Gostincar C."/>
        </authorList>
    </citation>
    <scope>NUCLEOTIDE SEQUENCE</scope>
    <source>
        <strain evidence="3">EXF-13287</strain>
    </source>
</reference>
<feature type="compositionally biased region" description="Basic and acidic residues" evidence="1">
    <location>
        <begin position="198"/>
        <end position="213"/>
    </location>
</feature>
<protein>
    <recommendedName>
        <fullName evidence="2">AAA+ ATPase lid domain-containing protein</fullName>
    </recommendedName>
</protein>
<evidence type="ECO:0000313" key="3">
    <source>
        <dbReference type="EMBL" id="KAJ9165771.1"/>
    </source>
</evidence>